<dbReference type="PROSITE" id="PS00430">
    <property type="entry name" value="TONB_DEPENDENT_REC_1"/>
    <property type="match status" value="1"/>
</dbReference>
<keyword evidence="1" id="KW-0732">Signal</keyword>
<dbReference type="EMBL" id="JACOOE010000002">
    <property type="protein sequence ID" value="MBC5604421.1"/>
    <property type="molecule type" value="Genomic_DNA"/>
</dbReference>
<evidence type="ECO:0000313" key="2">
    <source>
        <dbReference type="EMBL" id="MBC5604421.1"/>
    </source>
</evidence>
<dbReference type="RefSeq" id="WP_186966899.1">
    <property type="nucleotide sequence ID" value="NZ_JACOOE010000002.1"/>
</dbReference>
<name>A0ABR7C9D9_9BACE</name>
<reference evidence="2 3" key="1">
    <citation type="submission" date="2020-08" db="EMBL/GenBank/DDBJ databases">
        <title>Genome public.</title>
        <authorList>
            <person name="Liu C."/>
            <person name="Sun Q."/>
        </authorList>
    </citation>
    <scope>NUCLEOTIDE SEQUENCE [LARGE SCALE GENOMIC DNA]</scope>
    <source>
        <strain evidence="2 3">M27</strain>
    </source>
</reference>
<dbReference type="Proteomes" id="UP000600600">
    <property type="component" value="Unassembled WGS sequence"/>
</dbReference>
<dbReference type="PROSITE" id="PS51257">
    <property type="entry name" value="PROKAR_LIPOPROTEIN"/>
    <property type="match status" value="1"/>
</dbReference>
<feature type="signal peptide" evidence="1">
    <location>
        <begin position="1"/>
        <end position="21"/>
    </location>
</feature>
<organism evidence="2 3">
    <name type="scientific">Bacteroides difficilis</name>
    <dbReference type="NCBI Taxonomy" id="2763021"/>
    <lineage>
        <taxon>Bacteria</taxon>
        <taxon>Pseudomonadati</taxon>
        <taxon>Bacteroidota</taxon>
        <taxon>Bacteroidia</taxon>
        <taxon>Bacteroidales</taxon>
        <taxon>Bacteroidaceae</taxon>
        <taxon>Bacteroides</taxon>
    </lineage>
</organism>
<gene>
    <name evidence="2" type="ORF">H8S67_07020</name>
</gene>
<sequence length="456" mass="50892">MKNVLITIGKLYLLLTLICFAVGCDDDKEDVAPGLYVASEEIETFPGDTVLVSGTASNYAGLASITLSCEGWGIHKVYDLNGQKPKVFNYDYRLVVPKTAAFEENLLITICDVNGWETKKNVLLTYIADMESPVMQTQLPSRIAVDFNTAANKGSWNLNLKFTDDRDLKSVRMQIPDMQIDETVAVSGRSGELKRTIDFTTGEFPVTLTVTDAGGNETIVNTTVVVMLAEEEDPFEDYSVMWVVNASEKAEDYLDGYYAPMIHKGEYQYEGKFYADKEDFQIFFTSGKTMNGDLFGVSPYVNSKLMNKNGYVVPVTIAEPGYYGVWIDLQAHTYSVWKLEFSTTPYTGSLTISGCGFSDFADWGTSATEMARDGYRYTCTLNQIGGYTATRQYYAARVSDWGYILRYWTSDEGCGWWEDTTNAGGAVCSYTSDYDGEVQITFDTAILWATIKKITE</sequence>
<evidence type="ECO:0000256" key="1">
    <source>
        <dbReference type="SAM" id="SignalP"/>
    </source>
</evidence>
<dbReference type="InterPro" id="IPR010916">
    <property type="entry name" value="TonB_box_CS"/>
</dbReference>
<evidence type="ECO:0000313" key="3">
    <source>
        <dbReference type="Proteomes" id="UP000600600"/>
    </source>
</evidence>
<accession>A0ABR7C9D9</accession>
<keyword evidence="3" id="KW-1185">Reference proteome</keyword>
<feature type="chain" id="PRO_5046504619" evidence="1">
    <location>
        <begin position="22"/>
        <end position="456"/>
    </location>
</feature>
<comment type="caution">
    <text evidence="2">The sequence shown here is derived from an EMBL/GenBank/DDBJ whole genome shotgun (WGS) entry which is preliminary data.</text>
</comment>
<protein>
    <submittedName>
        <fullName evidence="2">Uncharacterized protein</fullName>
    </submittedName>
</protein>
<proteinExistence type="predicted"/>